<dbReference type="GO" id="GO:0033389">
    <property type="term" value="P:putrescine biosynthetic process from arginine, via agmatine"/>
    <property type="evidence" value="ECO:0007669"/>
    <property type="project" value="TreeGrafter"/>
</dbReference>
<organism evidence="9 10">
    <name type="scientific">Edaphobacillus lindanitolerans</name>
    <dbReference type="NCBI Taxonomy" id="550447"/>
    <lineage>
        <taxon>Bacteria</taxon>
        <taxon>Bacillati</taxon>
        <taxon>Bacillota</taxon>
        <taxon>Bacilli</taxon>
        <taxon>Bacillales</taxon>
        <taxon>Bacillaceae</taxon>
        <taxon>Edaphobacillus</taxon>
    </lineage>
</organism>
<dbReference type="GO" id="GO:0030145">
    <property type="term" value="F:manganese ion binding"/>
    <property type="evidence" value="ECO:0007669"/>
    <property type="project" value="UniProtKB-UniRule"/>
</dbReference>
<dbReference type="CDD" id="cd09988">
    <property type="entry name" value="Formimidoylglutamase"/>
    <property type="match status" value="1"/>
</dbReference>
<dbReference type="InterPro" id="IPR006035">
    <property type="entry name" value="Ureohydrolase"/>
</dbReference>
<feature type="binding site" evidence="5 7">
    <location>
        <position position="155"/>
    </location>
    <ligand>
        <name>Mn(2+)</name>
        <dbReference type="ChEBI" id="CHEBI:29035"/>
        <label>1</label>
    </ligand>
</feature>
<dbReference type="GO" id="GO:0050415">
    <property type="term" value="F:formimidoylglutamase activity"/>
    <property type="evidence" value="ECO:0007669"/>
    <property type="project" value="UniProtKB-UniRule"/>
</dbReference>
<feature type="binding site" evidence="7">
    <location>
        <position position="242"/>
    </location>
    <ligand>
        <name>Mn(2+)</name>
        <dbReference type="ChEBI" id="CHEBI:29035"/>
        <label>1</label>
    </ligand>
</feature>
<comment type="cofactor">
    <cofactor evidence="5 7">
        <name>Mn(2+)</name>
        <dbReference type="ChEBI" id="CHEBI:29035"/>
    </cofactor>
    <text evidence="5 7">Binds 2 manganese ions per subunit.</text>
</comment>
<dbReference type="PROSITE" id="PS51409">
    <property type="entry name" value="ARGINASE_2"/>
    <property type="match status" value="1"/>
</dbReference>
<gene>
    <name evidence="5" type="primary">hutG</name>
    <name evidence="9" type="ORF">SAMN05428946_1159</name>
</gene>
<comment type="pathway">
    <text evidence="5">Amino-acid degradation; L-histidine degradation into L-glutamate; L-glutamate from N-formimidoyl-L-glutamate (hydrolase route): step 1/1.</text>
</comment>
<keyword evidence="4 5" id="KW-0464">Manganese</keyword>
<feature type="binding site" evidence="7">
    <location>
        <position position="157"/>
    </location>
    <ligand>
        <name>Mn(2+)</name>
        <dbReference type="ChEBI" id="CHEBI:29035"/>
        <label>1</label>
    </ligand>
</feature>
<protein>
    <recommendedName>
        <fullName evidence="5 6">Formimidoylglutamase</fullName>
        <ecNumber evidence="5 6">3.5.3.8</ecNumber>
    </recommendedName>
    <alternativeName>
        <fullName evidence="5">Formiminoglutamase</fullName>
    </alternativeName>
    <alternativeName>
        <fullName evidence="5">Formiminoglutamate hydrolase</fullName>
    </alternativeName>
</protein>
<evidence type="ECO:0000256" key="2">
    <source>
        <dbReference type="ARBA" id="ARBA00022801"/>
    </source>
</evidence>
<dbReference type="STRING" id="550447.SAMN05428946_1159"/>
<keyword evidence="10" id="KW-1185">Reference proteome</keyword>
<feature type="binding site" evidence="5 7">
    <location>
        <position position="240"/>
    </location>
    <ligand>
        <name>Mn(2+)</name>
        <dbReference type="ChEBI" id="CHEBI:29035"/>
        <label>1</label>
    </ligand>
</feature>
<comment type="catalytic activity">
    <reaction evidence="5">
        <text>N-formimidoyl-L-glutamate + H2O = formamide + L-glutamate</text>
        <dbReference type="Rhea" id="RHEA:22492"/>
        <dbReference type="ChEBI" id="CHEBI:15377"/>
        <dbReference type="ChEBI" id="CHEBI:16397"/>
        <dbReference type="ChEBI" id="CHEBI:29985"/>
        <dbReference type="ChEBI" id="CHEBI:58928"/>
        <dbReference type="EC" id="3.5.3.8"/>
    </reaction>
</comment>
<dbReference type="EC" id="3.5.3.8" evidence="5 6"/>
<feature type="binding site" evidence="5">
    <location>
        <position position="242"/>
    </location>
    <ligand>
        <name>Mn(2+)</name>
        <dbReference type="ChEBI" id="CHEBI:29035"/>
        <label>2</label>
    </ligand>
</feature>
<dbReference type="UniPathway" id="UPA00379">
    <property type="reaction ID" value="UER00552"/>
</dbReference>
<proteinExistence type="inferred from homology"/>
<evidence type="ECO:0000256" key="3">
    <source>
        <dbReference type="ARBA" id="ARBA00022808"/>
    </source>
</evidence>
<accession>A0A1U7PP35</accession>
<keyword evidence="2 5" id="KW-0378">Hydrolase</keyword>
<keyword evidence="1 5" id="KW-0479">Metal-binding</keyword>
<evidence type="ECO:0000256" key="7">
    <source>
        <dbReference type="PIRSR" id="PIRSR036979-1"/>
    </source>
</evidence>
<keyword evidence="3 5" id="KW-0369">Histidine metabolism</keyword>
<evidence type="ECO:0000256" key="6">
    <source>
        <dbReference type="NCBIfam" id="TIGR01227"/>
    </source>
</evidence>
<feature type="binding site" evidence="5">
    <location>
        <position position="240"/>
    </location>
    <ligand>
        <name>Mn(2+)</name>
        <dbReference type="ChEBI" id="CHEBI:29035"/>
        <label>2</label>
    </ligand>
</feature>
<comment type="similarity">
    <text evidence="5 8">Belongs to the arginase family.</text>
</comment>
<evidence type="ECO:0000256" key="1">
    <source>
        <dbReference type="ARBA" id="ARBA00022723"/>
    </source>
</evidence>
<evidence type="ECO:0000256" key="4">
    <source>
        <dbReference type="ARBA" id="ARBA00023211"/>
    </source>
</evidence>
<evidence type="ECO:0000313" key="9">
    <source>
        <dbReference type="EMBL" id="SIT75399.1"/>
    </source>
</evidence>
<dbReference type="InterPro" id="IPR005923">
    <property type="entry name" value="HutG"/>
</dbReference>
<dbReference type="PANTHER" id="PTHR11358:SF35">
    <property type="entry name" value="FORMIMIDOYLGLUTAMASE"/>
    <property type="match status" value="1"/>
</dbReference>
<dbReference type="PANTHER" id="PTHR11358">
    <property type="entry name" value="ARGINASE/AGMATINASE"/>
    <property type="match status" value="1"/>
</dbReference>
<comment type="function">
    <text evidence="5">Catalyzes the conversion of N-formimidoyl-L-glutamate to L-glutamate and formamide.</text>
</comment>
<dbReference type="GO" id="GO:0008783">
    <property type="term" value="F:agmatinase activity"/>
    <property type="evidence" value="ECO:0007669"/>
    <property type="project" value="TreeGrafter"/>
</dbReference>
<dbReference type="HAMAP" id="MF_00737">
    <property type="entry name" value="Formimidoylglutam"/>
    <property type="match status" value="1"/>
</dbReference>
<evidence type="ECO:0000313" key="10">
    <source>
        <dbReference type="Proteomes" id="UP000187550"/>
    </source>
</evidence>
<evidence type="ECO:0000256" key="8">
    <source>
        <dbReference type="PROSITE-ProRule" id="PRU00742"/>
    </source>
</evidence>
<feature type="binding site" evidence="5 7">
    <location>
        <position position="159"/>
    </location>
    <ligand>
        <name>Mn(2+)</name>
        <dbReference type="ChEBI" id="CHEBI:29035"/>
        <label>1</label>
    </ligand>
</feature>
<dbReference type="PIRSF" id="PIRSF036979">
    <property type="entry name" value="Arginase"/>
    <property type="match status" value="1"/>
</dbReference>
<dbReference type="Gene3D" id="3.40.800.10">
    <property type="entry name" value="Ureohydrolase domain"/>
    <property type="match status" value="1"/>
</dbReference>
<feature type="binding site" evidence="5">
    <location>
        <position position="155"/>
    </location>
    <ligand>
        <name>Mn(2+)</name>
        <dbReference type="ChEBI" id="CHEBI:29035"/>
        <label>2</label>
    </ligand>
</feature>
<dbReference type="SUPFAM" id="SSF52768">
    <property type="entry name" value="Arginase/deacetylase"/>
    <property type="match status" value="1"/>
</dbReference>
<dbReference type="Pfam" id="PF00491">
    <property type="entry name" value="Arginase"/>
    <property type="match status" value="1"/>
</dbReference>
<evidence type="ECO:0000256" key="5">
    <source>
        <dbReference type="HAMAP-Rule" id="MF_00737"/>
    </source>
</evidence>
<dbReference type="GO" id="GO:0019556">
    <property type="term" value="P:L-histidine catabolic process to glutamate and formamide"/>
    <property type="evidence" value="ECO:0007669"/>
    <property type="project" value="UniProtKB-UniRule"/>
</dbReference>
<dbReference type="RefSeq" id="WP_234982251.1">
    <property type="nucleotide sequence ID" value="NZ_FTPL01000001.1"/>
</dbReference>
<dbReference type="NCBIfam" id="TIGR01227">
    <property type="entry name" value="hutG"/>
    <property type="match status" value="1"/>
</dbReference>
<reference evidence="10" key="1">
    <citation type="submission" date="2017-01" db="EMBL/GenBank/DDBJ databases">
        <authorList>
            <person name="Varghese N."/>
            <person name="Submissions S."/>
        </authorList>
    </citation>
    <scope>NUCLEOTIDE SEQUENCE [LARGE SCALE GENOMIC DNA]</scope>
    <source>
        <strain evidence="10">MNA4</strain>
    </source>
</reference>
<name>A0A1U7PP35_9BACI</name>
<dbReference type="AlphaFoldDB" id="A0A1U7PP35"/>
<dbReference type="EMBL" id="FTPL01000001">
    <property type="protein sequence ID" value="SIT75399.1"/>
    <property type="molecule type" value="Genomic_DNA"/>
</dbReference>
<sequence>MFKESDFSLWSGRIDSNTNPESFRYHQVIRPSTVEQLTSMKAAPITLIGFECDEGVRRNKGRTGARKGPAEIRRQLAGLPWRADTTDLFDMGTVACEGTALEDAQQELGDRVSDLLSAGSRCVIAGGGHETLYGHYLGVRKQAGPDAVIGLVNIDAHFDLREYSDQPSSGTMFKQILDSDPNARYFVCGIQEYGNTTELFTRADELGVTYMLEEETTPEACRRPLDQFMAGCDVVLLTLCMDVLQAADAPGVSAPSVFGLDPKTVKSLVKMICAHPKTGSFSLCETNPELDEDNRTAKLAAYMMNEAIMAFKKGGHL</sequence>
<dbReference type="InterPro" id="IPR023696">
    <property type="entry name" value="Ureohydrolase_dom_sf"/>
</dbReference>
<feature type="binding site" evidence="5">
    <location>
        <position position="157"/>
    </location>
    <ligand>
        <name>Mn(2+)</name>
        <dbReference type="ChEBI" id="CHEBI:29035"/>
        <label>2</label>
    </ligand>
</feature>
<dbReference type="Proteomes" id="UP000187550">
    <property type="component" value="Unassembled WGS sequence"/>
</dbReference>
<feature type="binding site" evidence="5 7">
    <location>
        <position position="129"/>
    </location>
    <ligand>
        <name>Mn(2+)</name>
        <dbReference type="ChEBI" id="CHEBI:29035"/>
        <label>1</label>
    </ligand>
</feature>
<dbReference type="GO" id="GO:0019557">
    <property type="term" value="P:L-histidine catabolic process to glutamate and formate"/>
    <property type="evidence" value="ECO:0007669"/>
    <property type="project" value="UniProtKB-UniPathway"/>
</dbReference>